<proteinExistence type="predicted"/>
<name>A0A917XVY7_9BACI</name>
<dbReference type="EMBL" id="BMOS01000006">
    <property type="protein sequence ID" value="GGN54067.1"/>
    <property type="molecule type" value="Genomic_DNA"/>
</dbReference>
<reference evidence="2" key="1">
    <citation type="journal article" date="2014" name="Int. J. Syst. Evol. Microbiol.">
        <title>Complete genome sequence of Corynebacterium casei LMG S-19264T (=DSM 44701T), isolated from a smear-ripened cheese.</title>
        <authorList>
            <consortium name="US DOE Joint Genome Institute (JGI-PGF)"/>
            <person name="Walter F."/>
            <person name="Albersmeier A."/>
            <person name="Kalinowski J."/>
            <person name="Ruckert C."/>
        </authorList>
    </citation>
    <scope>NUCLEOTIDE SEQUENCE</scope>
    <source>
        <strain evidence="2">JCM 17251</strain>
    </source>
</reference>
<dbReference type="Proteomes" id="UP000624041">
    <property type="component" value="Unassembled WGS sequence"/>
</dbReference>
<feature type="transmembrane region" description="Helical" evidence="1">
    <location>
        <begin position="180"/>
        <end position="199"/>
    </location>
</feature>
<dbReference type="AlphaFoldDB" id="A0A917XVY7"/>
<dbReference type="RefSeq" id="WP_188856376.1">
    <property type="nucleotide sequence ID" value="NZ_BMOS01000006.1"/>
</dbReference>
<keyword evidence="3" id="KW-1185">Reference proteome</keyword>
<reference evidence="2" key="2">
    <citation type="submission" date="2020-09" db="EMBL/GenBank/DDBJ databases">
        <authorList>
            <person name="Sun Q."/>
            <person name="Ohkuma M."/>
        </authorList>
    </citation>
    <scope>NUCLEOTIDE SEQUENCE</scope>
    <source>
        <strain evidence="2">JCM 17251</strain>
    </source>
</reference>
<gene>
    <name evidence="2" type="ORF">GCM10007971_11250</name>
</gene>
<protein>
    <submittedName>
        <fullName evidence="2">Uncharacterized protein</fullName>
    </submittedName>
</protein>
<keyword evidence="1" id="KW-0812">Transmembrane</keyword>
<evidence type="ECO:0000256" key="1">
    <source>
        <dbReference type="SAM" id="Phobius"/>
    </source>
</evidence>
<organism evidence="2 3">
    <name type="scientific">Oceanobacillus indicireducens</name>
    <dbReference type="NCBI Taxonomy" id="1004261"/>
    <lineage>
        <taxon>Bacteria</taxon>
        <taxon>Bacillati</taxon>
        <taxon>Bacillota</taxon>
        <taxon>Bacilli</taxon>
        <taxon>Bacillales</taxon>
        <taxon>Bacillaceae</taxon>
        <taxon>Oceanobacillus</taxon>
    </lineage>
</organism>
<evidence type="ECO:0000313" key="3">
    <source>
        <dbReference type="Proteomes" id="UP000624041"/>
    </source>
</evidence>
<feature type="transmembrane region" description="Helical" evidence="1">
    <location>
        <begin position="136"/>
        <end position="160"/>
    </location>
</feature>
<keyword evidence="1" id="KW-1133">Transmembrane helix</keyword>
<keyword evidence="1" id="KW-0472">Membrane</keyword>
<comment type="caution">
    <text evidence="2">The sequence shown here is derived from an EMBL/GenBank/DDBJ whole genome shotgun (WGS) entry which is preliminary data.</text>
</comment>
<evidence type="ECO:0000313" key="2">
    <source>
        <dbReference type="EMBL" id="GGN54067.1"/>
    </source>
</evidence>
<accession>A0A917XVY7</accession>
<sequence>MLRLLRNWRHQRKIGKVKPGDGHALKAYRFYHLLSRSLFYIRLDEIDGNSHTYTVDVNYFSEESKADMYRDGKHIATSKLPAAFPVPGGFIEVATTTYGLSRMHFIPEEGSEQQLSPYPGSTEGLRMRFDQRFPRISKTIGILAIIILLASIILGLPQLIALITEIPFVQEYIGTFESPIMLPGWLNTFLAISGALAAFERALTLRNHWLIDMDTNLWDDFD</sequence>